<dbReference type="EMBL" id="QPJK01000010">
    <property type="protein sequence ID" value="RCW66896.1"/>
    <property type="molecule type" value="Genomic_DNA"/>
</dbReference>
<dbReference type="GO" id="GO:0006310">
    <property type="term" value="P:DNA recombination"/>
    <property type="evidence" value="ECO:0007669"/>
    <property type="project" value="UniProtKB-KW"/>
</dbReference>
<dbReference type="InterPro" id="IPR013762">
    <property type="entry name" value="Integrase-like_cat_sf"/>
</dbReference>
<proteinExistence type="predicted"/>
<protein>
    <recommendedName>
        <fullName evidence="4">Phage integrase family protein</fullName>
    </recommendedName>
</protein>
<dbReference type="SUPFAM" id="SSF56349">
    <property type="entry name" value="DNA breaking-rejoining enzymes"/>
    <property type="match status" value="1"/>
</dbReference>
<dbReference type="RefSeq" id="WP_245965930.1">
    <property type="nucleotide sequence ID" value="NZ_QPJK01000010.1"/>
</dbReference>
<evidence type="ECO:0008006" key="4">
    <source>
        <dbReference type="Google" id="ProtNLM"/>
    </source>
</evidence>
<dbReference type="AlphaFoldDB" id="A0A368XI89"/>
<reference evidence="2 3" key="1">
    <citation type="submission" date="2018-07" db="EMBL/GenBank/DDBJ databases">
        <title>Genomic Encyclopedia of Type Strains, Phase IV (KMG-IV): sequencing the most valuable type-strain genomes for metagenomic binning, comparative biology and taxonomic classification.</title>
        <authorList>
            <person name="Goeker M."/>
        </authorList>
    </citation>
    <scope>NUCLEOTIDE SEQUENCE [LARGE SCALE GENOMIC DNA]</scope>
    <source>
        <strain evidence="2 3">DSM 21634</strain>
    </source>
</reference>
<gene>
    <name evidence="2" type="ORF">DES41_110261</name>
</gene>
<name>A0A368XI89_9BURK</name>
<dbReference type="Gene3D" id="1.10.443.10">
    <property type="entry name" value="Intergrase catalytic core"/>
    <property type="match status" value="1"/>
</dbReference>
<organism evidence="2 3">
    <name type="scientific">Pseudorhodoferax soli</name>
    <dbReference type="NCBI Taxonomy" id="545864"/>
    <lineage>
        <taxon>Bacteria</taxon>
        <taxon>Pseudomonadati</taxon>
        <taxon>Pseudomonadota</taxon>
        <taxon>Betaproteobacteria</taxon>
        <taxon>Burkholderiales</taxon>
        <taxon>Comamonadaceae</taxon>
    </lineage>
</organism>
<evidence type="ECO:0000256" key="1">
    <source>
        <dbReference type="ARBA" id="ARBA00023172"/>
    </source>
</evidence>
<keyword evidence="3" id="KW-1185">Reference proteome</keyword>
<sequence length="203" mass="22587">MRRLRLHRDAVLGALDALAPPNEGAARTIAILSDAEIALGAQRIRARSRHPLEDVALYYMLFATAARPLEIARLQVRDYLAADGMVRTSSELRPEVTITGRARPLLFASARLREALDVCLDARVASGQGLGRQDAYRGLDPDSRLFLSSTGTGFTITPYGEPGQHRFECRAIWHHYRTLFRHAEQKQVTALTARHTVAARLYA</sequence>
<evidence type="ECO:0000313" key="3">
    <source>
        <dbReference type="Proteomes" id="UP000252884"/>
    </source>
</evidence>
<evidence type="ECO:0000313" key="2">
    <source>
        <dbReference type="EMBL" id="RCW66896.1"/>
    </source>
</evidence>
<dbReference type="GO" id="GO:0003677">
    <property type="term" value="F:DNA binding"/>
    <property type="evidence" value="ECO:0007669"/>
    <property type="project" value="InterPro"/>
</dbReference>
<accession>A0A368XI89</accession>
<dbReference type="Proteomes" id="UP000252884">
    <property type="component" value="Unassembled WGS sequence"/>
</dbReference>
<dbReference type="InterPro" id="IPR011010">
    <property type="entry name" value="DNA_brk_join_enz"/>
</dbReference>
<keyword evidence="1" id="KW-0233">DNA recombination</keyword>
<dbReference type="GO" id="GO:0015074">
    <property type="term" value="P:DNA integration"/>
    <property type="evidence" value="ECO:0007669"/>
    <property type="project" value="InterPro"/>
</dbReference>
<comment type="caution">
    <text evidence="2">The sequence shown here is derived from an EMBL/GenBank/DDBJ whole genome shotgun (WGS) entry which is preliminary data.</text>
</comment>